<dbReference type="AlphaFoldDB" id="H3H3V0"/>
<proteinExistence type="predicted"/>
<evidence type="ECO:0008006" key="4">
    <source>
        <dbReference type="Google" id="ProtNLM"/>
    </source>
</evidence>
<dbReference type="HOGENOM" id="CLU_027466_2_0_1"/>
<protein>
    <recommendedName>
        <fullName evidence="4">MULE transposase domain-containing protein</fullName>
    </recommendedName>
</protein>
<dbReference type="eggNOG" id="ENOG502RCKW">
    <property type="taxonomic scope" value="Eukaryota"/>
</dbReference>
<keyword evidence="3" id="KW-1185">Reference proteome</keyword>
<name>H3H3V0_PHYRM</name>
<dbReference type="Proteomes" id="UP000005238">
    <property type="component" value="Unassembled WGS sequence"/>
</dbReference>
<feature type="region of interest" description="Disordered" evidence="1">
    <location>
        <begin position="452"/>
        <end position="472"/>
    </location>
</feature>
<dbReference type="PANTHER" id="PTHR33977">
    <property type="entry name" value="ZINC ION BINDING PROTEIN"/>
    <property type="match status" value="1"/>
</dbReference>
<dbReference type="InParanoid" id="H3H3V0"/>
<organism evidence="2 3">
    <name type="scientific">Phytophthora ramorum</name>
    <name type="common">Sudden oak death agent</name>
    <dbReference type="NCBI Taxonomy" id="164328"/>
    <lineage>
        <taxon>Eukaryota</taxon>
        <taxon>Sar</taxon>
        <taxon>Stramenopiles</taxon>
        <taxon>Oomycota</taxon>
        <taxon>Peronosporomycetes</taxon>
        <taxon>Peronosporales</taxon>
        <taxon>Peronosporaceae</taxon>
        <taxon>Phytophthora</taxon>
    </lineage>
</organism>
<accession>H3H3V0</accession>
<dbReference type="PANTHER" id="PTHR33977:SF1">
    <property type="entry name" value="ZINC ION BINDING PROTEIN"/>
    <property type="match status" value="1"/>
</dbReference>
<dbReference type="EMBL" id="DS566148">
    <property type="status" value="NOT_ANNOTATED_CDS"/>
    <property type="molecule type" value="Genomic_DNA"/>
</dbReference>
<reference evidence="2" key="2">
    <citation type="submission" date="2015-06" db="UniProtKB">
        <authorList>
            <consortium name="EnsemblProtists"/>
        </authorList>
    </citation>
    <scope>IDENTIFICATION</scope>
    <source>
        <strain evidence="2">Pr102</strain>
    </source>
</reference>
<sequence length="472" mass="52672">MPRYLPSVNLAIALPRADADMLLETFKSFTVSKSDLGQCCICTVAAPHSMRTQLLRCSCDACKARTTGATCPWRDVDEGRGSRLGREGPSPAARVARADASLQPVVGTLGGCDLLKTVRLKIRDAGYTRHEEDSSAFTFSWRNDTEGRPIIGNGTDQDPFVVGITTKKLLQNADRDPGSFILHIDATYKLSQTQEQYTEVLSSLRRVYQLVTGKDMCVQYAMGDADLAQWAALQDAFSINSAFRFLIAYFEKVWLNEKVWRWQCFHTASGYTTTTNPCETFNAAIKRDVTMRRRLKVGALVDQLMILCGGESVRAKPFATTTTFSDRLARRARALTRDGLLYEKVFQRGSITSLLADAPSRTTTSSIRVMVLPATHVFDDLERRSRENHPATAQLNSDTARMERLDMPLCGWEVDTEARTCPCCFNMKHGSCFDATGRETLFYRGTNKRKCAQARTQPAGRPRVNGHALHME</sequence>
<evidence type="ECO:0000313" key="3">
    <source>
        <dbReference type="Proteomes" id="UP000005238"/>
    </source>
</evidence>
<reference evidence="3" key="1">
    <citation type="journal article" date="2006" name="Science">
        <title>Phytophthora genome sequences uncover evolutionary origins and mechanisms of pathogenesis.</title>
        <authorList>
            <person name="Tyler B.M."/>
            <person name="Tripathy S."/>
            <person name="Zhang X."/>
            <person name="Dehal P."/>
            <person name="Jiang R.H."/>
            <person name="Aerts A."/>
            <person name="Arredondo F.D."/>
            <person name="Baxter L."/>
            <person name="Bensasson D."/>
            <person name="Beynon J.L."/>
            <person name="Chapman J."/>
            <person name="Damasceno C.M."/>
            <person name="Dorrance A.E."/>
            <person name="Dou D."/>
            <person name="Dickerman A.W."/>
            <person name="Dubchak I.L."/>
            <person name="Garbelotto M."/>
            <person name="Gijzen M."/>
            <person name="Gordon S.G."/>
            <person name="Govers F."/>
            <person name="Grunwald N.J."/>
            <person name="Huang W."/>
            <person name="Ivors K.L."/>
            <person name="Jones R.W."/>
            <person name="Kamoun S."/>
            <person name="Krampis K."/>
            <person name="Lamour K.H."/>
            <person name="Lee M.K."/>
            <person name="McDonald W.H."/>
            <person name="Medina M."/>
            <person name="Meijer H.J."/>
            <person name="Nordberg E.K."/>
            <person name="Maclean D.J."/>
            <person name="Ospina-Giraldo M.D."/>
            <person name="Morris P.F."/>
            <person name="Phuntumart V."/>
            <person name="Putnam N.H."/>
            <person name="Rash S."/>
            <person name="Rose J.K."/>
            <person name="Sakihama Y."/>
            <person name="Salamov A.A."/>
            <person name="Savidor A."/>
            <person name="Scheuring C.F."/>
            <person name="Smith B.M."/>
            <person name="Sobral B.W."/>
            <person name="Terry A."/>
            <person name="Torto-Alalibo T.A."/>
            <person name="Win J."/>
            <person name="Xu Z."/>
            <person name="Zhang H."/>
            <person name="Grigoriev I.V."/>
            <person name="Rokhsar D.S."/>
            <person name="Boore J.L."/>
        </authorList>
    </citation>
    <scope>NUCLEOTIDE SEQUENCE [LARGE SCALE GENOMIC DNA]</scope>
    <source>
        <strain evidence="3">Pr102</strain>
    </source>
</reference>
<evidence type="ECO:0000256" key="1">
    <source>
        <dbReference type="SAM" id="MobiDB-lite"/>
    </source>
</evidence>
<evidence type="ECO:0000313" key="2">
    <source>
        <dbReference type="EnsemblProtists" id="Phyra85194"/>
    </source>
</evidence>
<dbReference type="EnsemblProtists" id="Phyra85194">
    <property type="protein sequence ID" value="Phyra85194"/>
    <property type="gene ID" value="Phyra85194"/>
</dbReference>